<dbReference type="EMBL" id="JARVKM010000030">
    <property type="protein sequence ID" value="KAK9775970.1"/>
    <property type="molecule type" value="Genomic_DNA"/>
</dbReference>
<accession>A0ABR2XQJ0</accession>
<evidence type="ECO:0000313" key="1">
    <source>
        <dbReference type="EMBL" id="KAK9775970.1"/>
    </source>
</evidence>
<gene>
    <name evidence="1" type="ORF">SCAR479_07190</name>
</gene>
<organism evidence="1 2">
    <name type="scientific">Seiridium cardinale</name>
    <dbReference type="NCBI Taxonomy" id="138064"/>
    <lineage>
        <taxon>Eukaryota</taxon>
        <taxon>Fungi</taxon>
        <taxon>Dikarya</taxon>
        <taxon>Ascomycota</taxon>
        <taxon>Pezizomycotina</taxon>
        <taxon>Sordariomycetes</taxon>
        <taxon>Xylariomycetidae</taxon>
        <taxon>Amphisphaeriales</taxon>
        <taxon>Sporocadaceae</taxon>
        <taxon>Seiridium</taxon>
    </lineage>
</organism>
<comment type="caution">
    <text evidence="1">The sequence shown here is derived from an EMBL/GenBank/DDBJ whole genome shotgun (WGS) entry which is preliminary data.</text>
</comment>
<evidence type="ECO:0000313" key="2">
    <source>
        <dbReference type="Proteomes" id="UP001465668"/>
    </source>
</evidence>
<protein>
    <submittedName>
        <fullName evidence="1">Uncharacterized protein</fullName>
    </submittedName>
</protein>
<reference evidence="1 2" key="1">
    <citation type="submission" date="2024-02" db="EMBL/GenBank/DDBJ databases">
        <title>First draft genome assembly of two strains of Seiridium cardinale.</title>
        <authorList>
            <person name="Emiliani G."/>
            <person name="Scali E."/>
        </authorList>
    </citation>
    <scope>NUCLEOTIDE SEQUENCE [LARGE SCALE GENOMIC DNA]</scope>
    <source>
        <strain evidence="1 2">BM-138-000479</strain>
    </source>
</reference>
<name>A0ABR2XQJ0_9PEZI</name>
<proteinExistence type="predicted"/>
<keyword evidence="2" id="KW-1185">Reference proteome</keyword>
<dbReference type="Proteomes" id="UP001465668">
    <property type="component" value="Unassembled WGS sequence"/>
</dbReference>
<sequence>MVYCIASLQSVHVLAPSPLLLATREEHHNRLMGLLEQCLNSASLKGGMLKCTLWPLIIAGTGLQMGTIEDKMFVEKQLTEASISQGSQLPFLGRIVLRKIWSSPHTDWDEWFDRPYLFLG</sequence>